<evidence type="ECO:0000256" key="5">
    <source>
        <dbReference type="PIRSR" id="PIRSR602401-1"/>
    </source>
</evidence>
<accession>A0A0N0NM24</accession>
<dbReference type="VEuPathDB" id="FungiDB:AB675_3571"/>
<dbReference type="SUPFAM" id="SSF48264">
    <property type="entry name" value="Cytochrome P450"/>
    <property type="match status" value="1"/>
</dbReference>
<organism evidence="8 9">
    <name type="scientific">Cyphellophora attinorum</name>
    <dbReference type="NCBI Taxonomy" id="1664694"/>
    <lineage>
        <taxon>Eukaryota</taxon>
        <taxon>Fungi</taxon>
        <taxon>Dikarya</taxon>
        <taxon>Ascomycota</taxon>
        <taxon>Pezizomycotina</taxon>
        <taxon>Eurotiomycetes</taxon>
        <taxon>Chaetothyriomycetidae</taxon>
        <taxon>Chaetothyriales</taxon>
        <taxon>Cyphellophoraceae</taxon>
        <taxon>Cyphellophora</taxon>
    </lineage>
</organism>
<evidence type="ECO:0000256" key="1">
    <source>
        <dbReference type="ARBA" id="ARBA00010617"/>
    </source>
</evidence>
<keyword evidence="6" id="KW-0503">Monooxygenase</keyword>
<dbReference type="PANTHER" id="PTHR46300:SF11">
    <property type="entry name" value="OXIDOREDUCTASE, PUTATIVE-RELATED"/>
    <property type="match status" value="1"/>
</dbReference>
<dbReference type="InterPro" id="IPR017972">
    <property type="entry name" value="Cyt_P450_CS"/>
</dbReference>
<sequence length="520" mass="59168">MATPLLTFLLLAIGLLLILRRSKVPRGLRRVPGPRGLPIVGHTFSLKQAPQQQLRSWANRYGELFQIQVGWYNWVFINSPAAVKAMLDKQSAVTSSRVPMPVGNDLISGGKRFLFMGYTPEWRKLRAVVHKLLTPKSSETFKPSQELESLQLLRDILYDNKKEDYSSFYMHVRRYTTSVVMTSTYGRRVPTWDCDDVRDVYGIMKEFSEHTAPGTYLADTIPPIADIIPRSLQWWRKSASLLYEHQLSLWMKYWKTLKQQIRQGSAPECFVRDFAATDYEDQGISEEQAAFVAGTMIEAGSETTSAALNSAIKYLAVFRDAQNTAADELNHVIGDDRLPGFADEEHLPYIRAMVKEILRIRPVTNIGTPHFTTEDIVYRDMHIPAGTVVSINQYAIHFDARHKDPESFMPDRFLDHPLKAAAYASHPDPYVRDHFGFGAGRRICPGMHLAENSLFITLARLIWMFDIRPCLNQQGVEEALDVSDDAYEPGSNTLPKPYRVRFVPRNSARNAVLLSQSNQL</sequence>
<evidence type="ECO:0000313" key="8">
    <source>
        <dbReference type="EMBL" id="KPI39709.1"/>
    </source>
</evidence>
<dbReference type="GO" id="GO:0016705">
    <property type="term" value="F:oxidoreductase activity, acting on paired donors, with incorporation or reduction of molecular oxygen"/>
    <property type="evidence" value="ECO:0007669"/>
    <property type="project" value="InterPro"/>
</dbReference>
<evidence type="ECO:0000256" key="6">
    <source>
        <dbReference type="RuleBase" id="RU000461"/>
    </source>
</evidence>
<keyword evidence="7" id="KW-0732">Signal</keyword>
<proteinExistence type="inferred from homology"/>
<feature type="signal peptide" evidence="7">
    <location>
        <begin position="1"/>
        <end position="22"/>
    </location>
</feature>
<dbReference type="InterPro" id="IPR050364">
    <property type="entry name" value="Cytochrome_P450_fung"/>
</dbReference>
<dbReference type="AlphaFoldDB" id="A0A0N0NM24"/>
<dbReference type="PRINTS" id="PR00463">
    <property type="entry name" value="EP450I"/>
</dbReference>
<comment type="cofactor">
    <cofactor evidence="5">
        <name>heme</name>
        <dbReference type="ChEBI" id="CHEBI:30413"/>
    </cofactor>
</comment>
<dbReference type="Proteomes" id="UP000038010">
    <property type="component" value="Unassembled WGS sequence"/>
</dbReference>
<dbReference type="PROSITE" id="PS00086">
    <property type="entry name" value="CYTOCHROME_P450"/>
    <property type="match status" value="1"/>
</dbReference>
<keyword evidence="9" id="KW-1185">Reference proteome</keyword>
<dbReference type="RefSeq" id="XP_017999672.1">
    <property type="nucleotide sequence ID" value="XM_018143633.1"/>
</dbReference>
<dbReference type="CDD" id="cd11065">
    <property type="entry name" value="CYP64-like"/>
    <property type="match status" value="1"/>
</dbReference>
<comment type="similarity">
    <text evidence="1 6">Belongs to the cytochrome P450 family.</text>
</comment>
<evidence type="ECO:0000256" key="3">
    <source>
        <dbReference type="ARBA" id="ARBA00023002"/>
    </source>
</evidence>
<dbReference type="EMBL" id="LFJN01000014">
    <property type="protein sequence ID" value="KPI39709.1"/>
    <property type="molecule type" value="Genomic_DNA"/>
</dbReference>
<keyword evidence="2 5" id="KW-0479">Metal-binding</keyword>
<dbReference type="GO" id="GO:0020037">
    <property type="term" value="F:heme binding"/>
    <property type="evidence" value="ECO:0007669"/>
    <property type="project" value="InterPro"/>
</dbReference>
<dbReference type="STRING" id="1664694.A0A0N0NM24"/>
<comment type="caution">
    <text evidence="8">The sequence shown here is derived from an EMBL/GenBank/DDBJ whole genome shotgun (WGS) entry which is preliminary data.</text>
</comment>
<dbReference type="GO" id="GO:0004497">
    <property type="term" value="F:monooxygenase activity"/>
    <property type="evidence" value="ECO:0007669"/>
    <property type="project" value="UniProtKB-KW"/>
</dbReference>
<dbReference type="InterPro" id="IPR036396">
    <property type="entry name" value="Cyt_P450_sf"/>
</dbReference>
<name>A0A0N0NM24_9EURO</name>
<dbReference type="InterPro" id="IPR001128">
    <property type="entry name" value="Cyt_P450"/>
</dbReference>
<reference evidence="8 9" key="1">
    <citation type="submission" date="2015-06" db="EMBL/GenBank/DDBJ databases">
        <title>Draft genome of the ant-associated black yeast Phialophora attae CBS 131958.</title>
        <authorList>
            <person name="Moreno L.F."/>
            <person name="Stielow B.J."/>
            <person name="de Hoog S."/>
            <person name="Vicente V.A."/>
            <person name="Weiss V.A."/>
            <person name="de Vries M."/>
            <person name="Cruz L.M."/>
            <person name="Souza E.M."/>
        </authorList>
    </citation>
    <scope>NUCLEOTIDE SEQUENCE [LARGE SCALE GENOMIC DNA]</scope>
    <source>
        <strain evidence="8 9">CBS 131958</strain>
    </source>
</reference>
<keyword evidence="3 6" id="KW-0560">Oxidoreductase</keyword>
<dbReference type="PRINTS" id="PR00385">
    <property type="entry name" value="P450"/>
</dbReference>
<protein>
    <submittedName>
        <fullName evidence="8">Fumitremorgin C synthase</fullName>
    </submittedName>
</protein>
<evidence type="ECO:0000256" key="4">
    <source>
        <dbReference type="ARBA" id="ARBA00023004"/>
    </source>
</evidence>
<dbReference type="Pfam" id="PF00067">
    <property type="entry name" value="p450"/>
    <property type="match status" value="1"/>
</dbReference>
<dbReference type="GeneID" id="28735513"/>
<feature type="chain" id="PRO_5005856904" evidence="7">
    <location>
        <begin position="23"/>
        <end position="520"/>
    </location>
</feature>
<dbReference type="PANTHER" id="PTHR46300">
    <property type="entry name" value="P450, PUTATIVE (EUROFUNG)-RELATED-RELATED"/>
    <property type="match status" value="1"/>
</dbReference>
<evidence type="ECO:0000313" key="9">
    <source>
        <dbReference type="Proteomes" id="UP000038010"/>
    </source>
</evidence>
<dbReference type="OrthoDB" id="1103324at2759"/>
<dbReference type="Gene3D" id="1.10.630.10">
    <property type="entry name" value="Cytochrome P450"/>
    <property type="match status" value="1"/>
</dbReference>
<dbReference type="GO" id="GO:0005506">
    <property type="term" value="F:iron ion binding"/>
    <property type="evidence" value="ECO:0007669"/>
    <property type="project" value="InterPro"/>
</dbReference>
<evidence type="ECO:0000256" key="7">
    <source>
        <dbReference type="SAM" id="SignalP"/>
    </source>
</evidence>
<feature type="binding site" description="axial binding residue" evidence="5">
    <location>
        <position position="444"/>
    </location>
    <ligand>
        <name>heme</name>
        <dbReference type="ChEBI" id="CHEBI:30413"/>
    </ligand>
    <ligandPart>
        <name>Fe</name>
        <dbReference type="ChEBI" id="CHEBI:18248"/>
    </ligandPart>
</feature>
<dbReference type="InterPro" id="IPR002401">
    <property type="entry name" value="Cyt_P450_E_grp-I"/>
</dbReference>
<evidence type="ECO:0000256" key="2">
    <source>
        <dbReference type="ARBA" id="ARBA00022723"/>
    </source>
</evidence>
<keyword evidence="4 5" id="KW-0408">Iron</keyword>
<keyword evidence="5 6" id="KW-0349">Heme</keyword>
<gene>
    <name evidence="8" type="ORF">AB675_3571</name>
</gene>